<dbReference type="PANTHER" id="PTHR16263">
    <property type="entry name" value="TETRATRICOPEPTIDE REPEAT PROTEIN 38"/>
    <property type="match status" value="1"/>
</dbReference>
<dbReference type="Gene3D" id="1.25.40.10">
    <property type="entry name" value="Tetratricopeptide repeat domain"/>
    <property type="match status" value="1"/>
</dbReference>
<proteinExistence type="inferred from homology"/>
<dbReference type="AlphaFoldDB" id="A0A848FH38"/>
<evidence type="ECO:0000256" key="3">
    <source>
        <dbReference type="ARBA" id="ARBA00022737"/>
    </source>
</evidence>
<accession>A0A848FH38</accession>
<keyword evidence="4" id="KW-0802">TPR repeat</keyword>
<dbReference type="PANTHER" id="PTHR16263:SF4">
    <property type="entry name" value="TETRATRICOPEPTIDE REPEAT PROTEIN 38"/>
    <property type="match status" value="1"/>
</dbReference>
<protein>
    <recommendedName>
        <fullName evidence="2">Tetratricopeptide repeat protein 38</fullName>
    </recommendedName>
</protein>
<evidence type="ECO:0000256" key="4">
    <source>
        <dbReference type="ARBA" id="ARBA00022803"/>
    </source>
</evidence>
<keyword evidence="6" id="KW-1185">Reference proteome</keyword>
<comment type="similarity">
    <text evidence="1">Belongs to the TTC38 family.</text>
</comment>
<evidence type="ECO:0000256" key="1">
    <source>
        <dbReference type="ARBA" id="ARBA00005857"/>
    </source>
</evidence>
<organism evidence="5 6">
    <name type="scientific">Azohydromonas caseinilytica</name>
    <dbReference type="NCBI Taxonomy" id="2728836"/>
    <lineage>
        <taxon>Bacteria</taxon>
        <taxon>Pseudomonadati</taxon>
        <taxon>Pseudomonadota</taxon>
        <taxon>Betaproteobacteria</taxon>
        <taxon>Burkholderiales</taxon>
        <taxon>Sphaerotilaceae</taxon>
        <taxon>Azohydromonas</taxon>
    </lineage>
</organism>
<keyword evidence="3" id="KW-0677">Repeat</keyword>
<evidence type="ECO:0000313" key="5">
    <source>
        <dbReference type="EMBL" id="NML17573.1"/>
    </source>
</evidence>
<dbReference type="RefSeq" id="WP_169162473.1">
    <property type="nucleotide sequence ID" value="NZ_JABBFW010000019.1"/>
</dbReference>
<evidence type="ECO:0000256" key="2">
    <source>
        <dbReference type="ARBA" id="ARBA00019992"/>
    </source>
</evidence>
<evidence type="ECO:0000313" key="6">
    <source>
        <dbReference type="Proteomes" id="UP000574067"/>
    </source>
</evidence>
<dbReference type="InterPro" id="IPR033891">
    <property type="entry name" value="TTC38"/>
</dbReference>
<dbReference type="CDD" id="cd05804">
    <property type="entry name" value="StaR_like"/>
    <property type="match status" value="1"/>
</dbReference>
<dbReference type="Proteomes" id="UP000574067">
    <property type="component" value="Unassembled WGS sequence"/>
</dbReference>
<dbReference type="EMBL" id="JABBFW010000019">
    <property type="protein sequence ID" value="NML17573.1"/>
    <property type="molecule type" value="Genomic_DNA"/>
</dbReference>
<dbReference type="SUPFAM" id="SSF48452">
    <property type="entry name" value="TPR-like"/>
    <property type="match status" value="1"/>
</dbReference>
<dbReference type="InterPro" id="IPR011990">
    <property type="entry name" value="TPR-like_helical_dom_sf"/>
</dbReference>
<comment type="caution">
    <text evidence="5">The sequence shown here is derived from an EMBL/GenBank/DDBJ whole genome shotgun (WGS) entry which is preliminary data.</text>
</comment>
<gene>
    <name evidence="5" type="ORF">HHL10_21630</name>
</gene>
<sequence>MNPLHDATGHALTGATPAALDAWEQAAHELRCLVGDPAASIERALEAAPEMPMAHAFKAWLYLLGTEPEGLPVARAACEAGAALPASERERMHLHAAALLAQGRWHEAARALEDLSLQYPRDALALQAGHQVDFFTGDSRMLRDRVARALPAWDASMPGYHAVLGMHAFGLEETGDYVQAEAQGRRAVELESRDSWAWHAVAHTLEMRNRPADGIAWLEPNSASWAPGSFLGVHNWWHLALFHLELDHHDEVLRLYDEAIAGSGLPQVLDLIDASAMLWRLQLRGLDVGARWQPLADRWAPLVQASRYAFNDLHAMLAFTGAGRRAEQQRLLEAQAAALETGDDNAGFIRDVGGAATRAVMAYGNGDYAPCVALLRPIRHRAHRFGGSHAQRDLLDLTLIEAALRGGDQALARGLTAERLAVRPASALAQRLVRRSGEG</sequence>
<reference evidence="5 6" key="1">
    <citation type="submission" date="2020-04" db="EMBL/GenBank/DDBJ databases">
        <title>Azohydromonas sp. isolated from soil.</title>
        <authorList>
            <person name="Dahal R.H."/>
        </authorList>
    </citation>
    <scope>NUCLEOTIDE SEQUENCE [LARGE SCALE GENOMIC DNA]</scope>
    <source>
        <strain evidence="5 6">G-1-1-14</strain>
    </source>
</reference>
<name>A0A848FH38_9BURK</name>